<evidence type="ECO:0000313" key="2">
    <source>
        <dbReference type="EMBL" id="CAF4316702.1"/>
    </source>
</evidence>
<gene>
    <name evidence="1" type="ORF">BYL167_LOCUS28055</name>
    <name evidence="2" type="ORF">BYL167_LOCUS28116</name>
    <name evidence="3" type="ORF">GIL414_LOCUS31995</name>
    <name evidence="4" type="ORF">GIL414_LOCUS32101</name>
</gene>
<feature type="non-terminal residue" evidence="4">
    <location>
        <position position="89"/>
    </location>
</feature>
<dbReference type="EMBL" id="CAJOBJ010067061">
    <property type="protein sequence ID" value="CAF4443744.1"/>
    <property type="molecule type" value="Genomic_DNA"/>
</dbReference>
<dbReference type="EMBL" id="CAJOBH010038506">
    <property type="protein sequence ID" value="CAF4315370.1"/>
    <property type="molecule type" value="Genomic_DNA"/>
</dbReference>
<evidence type="ECO:0000313" key="3">
    <source>
        <dbReference type="EMBL" id="CAF4441622.1"/>
    </source>
</evidence>
<evidence type="ECO:0000313" key="1">
    <source>
        <dbReference type="EMBL" id="CAF4315370.1"/>
    </source>
</evidence>
<dbReference type="EMBL" id="CAJOBH010038706">
    <property type="protein sequence ID" value="CAF4316702.1"/>
    <property type="molecule type" value="Genomic_DNA"/>
</dbReference>
<feature type="non-terminal residue" evidence="4">
    <location>
        <position position="1"/>
    </location>
</feature>
<proteinExistence type="predicted"/>
<dbReference type="Proteomes" id="UP000681967">
    <property type="component" value="Unassembled WGS sequence"/>
</dbReference>
<protein>
    <submittedName>
        <fullName evidence="4">Uncharacterized protein</fullName>
    </submittedName>
</protein>
<dbReference type="AlphaFoldDB" id="A0A8S2WKS0"/>
<dbReference type="EMBL" id="CAJOBJ010066631">
    <property type="protein sequence ID" value="CAF4441622.1"/>
    <property type="molecule type" value="Genomic_DNA"/>
</dbReference>
<accession>A0A8S2WKS0</accession>
<organism evidence="4 5">
    <name type="scientific">Rotaria magnacalcarata</name>
    <dbReference type="NCBI Taxonomy" id="392030"/>
    <lineage>
        <taxon>Eukaryota</taxon>
        <taxon>Metazoa</taxon>
        <taxon>Spiralia</taxon>
        <taxon>Gnathifera</taxon>
        <taxon>Rotifera</taxon>
        <taxon>Eurotatoria</taxon>
        <taxon>Bdelloidea</taxon>
        <taxon>Philodinida</taxon>
        <taxon>Philodinidae</taxon>
        <taxon>Rotaria</taxon>
    </lineage>
</organism>
<comment type="caution">
    <text evidence="4">The sequence shown here is derived from an EMBL/GenBank/DDBJ whole genome shotgun (WGS) entry which is preliminary data.</text>
</comment>
<name>A0A8S2WKS0_9BILA</name>
<sequence length="89" mass="10152">YVYLVRDVALTCHLQPTLPGPVAHRDVNVQCNRNDLIQQCDVSMEVIPDVPMKRDVSIGVSMGTTSDKHYRDVGTHVNFDFKPEIRQRD</sequence>
<evidence type="ECO:0000313" key="5">
    <source>
        <dbReference type="Proteomes" id="UP000681720"/>
    </source>
</evidence>
<reference evidence="4" key="1">
    <citation type="submission" date="2021-02" db="EMBL/GenBank/DDBJ databases">
        <authorList>
            <person name="Nowell W R."/>
        </authorList>
    </citation>
    <scope>NUCLEOTIDE SEQUENCE</scope>
</reference>
<dbReference type="Proteomes" id="UP000681720">
    <property type="component" value="Unassembled WGS sequence"/>
</dbReference>
<evidence type="ECO:0000313" key="4">
    <source>
        <dbReference type="EMBL" id="CAF4443744.1"/>
    </source>
</evidence>